<organism evidence="1 2">
    <name type="scientific">Elysia marginata</name>
    <dbReference type="NCBI Taxonomy" id="1093978"/>
    <lineage>
        <taxon>Eukaryota</taxon>
        <taxon>Metazoa</taxon>
        <taxon>Spiralia</taxon>
        <taxon>Lophotrochozoa</taxon>
        <taxon>Mollusca</taxon>
        <taxon>Gastropoda</taxon>
        <taxon>Heterobranchia</taxon>
        <taxon>Euthyneura</taxon>
        <taxon>Panpulmonata</taxon>
        <taxon>Sacoglossa</taxon>
        <taxon>Placobranchoidea</taxon>
        <taxon>Plakobranchidae</taxon>
        <taxon>Elysia</taxon>
    </lineage>
</organism>
<keyword evidence="2" id="KW-1185">Reference proteome</keyword>
<name>A0AAV4INI1_9GAST</name>
<gene>
    <name evidence="1" type="ORF">ElyMa_006673400</name>
</gene>
<dbReference type="EMBL" id="BMAT01013378">
    <property type="protein sequence ID" value="GFS11500.1"/>
    <property type="molecule type" value="Genomic_DNA"/>
</dbReference>
<sequence length="98" mass="10772">MVHGKDRSGLGLEKLIGLIYHTARHSRSRHSVIEACGKHGMYDRSVGMHCSVNKSCPVYRAVPTPSRGTYALTHRAKSVGMYCSVDKSCPVYRAVPTP</sequence>
<dbReference type="AlphaFoldDB" id="A0AAV4INI1"/>
<protein>
    <submittedName>
        <fullName evidence="1">Uncharacterized protein</fullName>
    </submittedName>
</protein>
<comment type="caution">
    <text evidence="1">The sequence shown here is derived from an EMBL/GenBank/DDBJ whole genome shotgun (WGS) entry which is preliminary data.</text>
</comment>
<proteinExistence type="predicted"/>
<evidence type="ECO:0000313" key="1">
    <source>
        <dbReference type="EMBL" id="GFS11500.1"/>
    </source>
</evidence>
<dbReference type="Proteomes" id="UP000762676">
    <property type="component" value="Unassembled WGS sequence"/>
</dbReference>
<evidence type="ECO:0000313" key="2">
    <source>
        <dbReference type="Proteomes" id="UP000762676"/>
    </source>
</evidence>
<reference evidence="1 2" key="1">
    <citation type="journal article" date="2021" name="Elife">
        <title>Chloroplast acquisition without the gene transfer in kleptoplastic sea slugs, Plakobranchus ocellatus.</title>
        <authorList>
            <person name="Maeda T."/>
            <person name="Takahashi S."/>
            <person name="Yoshida T."/>
            <person name="Shimamura S."/>
            <person name="Takaki Y."/>
            <person name="Nagai Y."/>
            <person name="Toyoda A."/>
            <person name="Suzuki Y."/>
            <person name="Arimoto A."/>
            <person name="Ishii H."/>
            <person name="Satoh N."/>
            <person name="Nishiyama T."/>
            <person name="Hasebe M."/>
            <person name="Maruyama T."/>
            <person name="Minagawa J."/>
            <person name="Obokata J."/>
            <person name="Shigenobu S."/>
        </authorList>
    </citation>
    <scope>NUCLEOTIDE SEQUENCE [LARGE SCALE GENOMIC DNA]</scope>
</reference>
<accession>A0AAV4INI1</accession>